<proteinExistence type="inferred from homology"/>
<dbReference type="Pfam" id="PF21561">
    <property type="entry name" value="L_thumb_ring_vir"/>
    <property type="match status" value="1"/>
</dbReference>
<evidence type="ECO:0000256" key="9">
    <source>
        <dbReference type="ARBA" id="ARBA00022741"/>
    </source>
</evidence>
<feature type="coiled-coil region" evidence="18">
    <location>
        <begin position="476"/>
        <end position="503"/>
    </location>
</feature>
<comment type="cofactor">
    <cofactor evidence="1">
        <name>Mn(2+)</name>
        <dbReference type="ChEBI" id="CHEBI:29035"/>
    </cofactor>
</comment>
<dbReference type="KEGG" id="vg:80554288"/>
<keyword evidence="9" id="KW-0547">Nucleotide-binding</keyword>
<evidence type="ECO:0000313" key="21">
    <source>
        <dbReference type="Proteomes" id="UP001301041"/>
    </source>
</evidence>
<keyword evidence="11" id="KW-0460">Magnesium</keyword>
<evidence type="ECO:0000256" key="13">
    <source>
        <dbReference type="ARBA" id="ARBA00030285"/>
    </source>
</evidence>
<keyword evidence="21" id="KW-1185">Reference proteome</keyword>
<dbReference type="InterPro" id="IPR048547">
    <property type="entry name" value="L_thumb_ring_bunyavir"/>
</dbReference>
<dbReference type="Proteomes" id="UP001301041">
    <property type="component" value="Genome"/>
</dbReference>
<evidence type="ECO:0000256" key="18">
    <source>
        <dbReference type="SAM" id="Coils"/>
    </source>
</evidence>
<evidence type="ECO:0000256" key="14">
    <source>
        <dbReference type="ARBA" id="ARBA00030436"/>
    </source>
</evidence>
<evidence type="ECO:0000313" key="20">
    <source>
        <dbReference type="EMBL" id="QLA47091.1"/>
    </source>
</evidence>
<dbReference type="GO" id="GO:0016787">
    <property type="term" value="F:hydrolase activity"/>
    <property type="evidence" value="ECO:0007669"/>
    <property type="project" value="UniProtKB-KW"/>
</dbReference>
<evidence type="ECO:0000256" key="16">
    <source>
        <dbReference type="ARBA" id="ARBA00034123"/>
    </source>
</evidence>
<dbReference type="GeneID" id="80554288"/>
<evidence type="ECO:0000256" key="3">
    <source>
        <dbReference type="ARBA" id="ARBA00004340"/>
    </source>
</evidence>
<dbReference type="InterPro" id="IPR007322">
    <property type="entry name" value="RNA_pol_bunyavir"/>
</dbReference>
<evidence type="ECO:0000256" key="12">
    <source>
        <dbReference type="ARBA" id="ARBA00022953"/>
    </source>
</evidence>
<sequence>MEPLNLPPQDLYVEYRKLIRKCNDPHEGRDILSAMTMDRHNYFGREFCKAANIEYRNDVPAYEIVQEMIPDIDLNAIDIPEVTPDNYYKDGGKIYIIDFKVSVSDETGQMTFKKYNNIFGDIFNPLGIRYEIVIIRMDPATMRMTINSDNFMQLFPQIVMDIEFNWYFRLKDMLFDKFKDDEDFLALTSHGEFTPTMPWVTDDTPELKDHPIFKEFMSSMNPDQQKDFMIAMNYNAFKADKWSDLLHTVMRKYGPNYTEFVKSQAKEVFLVDGNFNKPTKSKILEGWSEMVERIQDTREVTKDINKQKPSIHFVWGAHNKDMPTMNEQKIIRLAKAMQKIDVNDNPSKAFKAMGHLMDFSSDIQAYQAFCTNLKIEARSSAKPKTSKIEPLRINQSTILWEQQFKMDSGIMEKNVRLRFLKDFCGIGGHKNFKDRMIDDIDLSKPRILDFEDKDVQTAAEIMFQNTKSFLSKESGLEKIGNILEEYKKEIENANTNTWNVLEKISKTRFWQCINDISTLIKNILSVSQYNKHHTFRVVTTANNNFFGIVYPAANIKSKQATIVFSTVVLHQDPLDVLSCGALYRTYKLGPNEYISISKAIRLDKERCQRIVTSPGLFLMTTLLFKGETDIDLFEIMTFTFFTSLSITKSMLSLTEPSRYMIMNSLALSSHVKEYIAEKFSPYTKTLFSVYMTQLIKKGCMSANDQKDKISLKDVFLNEFEITQKGVSHDRNLQSIWFPGKVNLQEYINQVYLPFYFNPKGLHNKHHVMIDLAKTVLEIEMEQRVELPNPWSTDFKKQSVNLDILIYAVCKMLKSDTAKHNHLRARVESRNNFKRSLASISTFTSSKSCIKVEDCYELKSKAVERTMKLRKREEKKTRIANTEFVSEQEMDLEVAHSTYLDLKKCIPNYTDYMSTKVFDRLYEEFRLGLISDKPAIECIMDVMKSHKDFKFCFFNKGQKTAKDREIFVGELEAKFCLYAVERIAKERCKLNPEEMISEPGDGKLKKLEINSESEIRYLIEAMRQKDKEKDLTGIKIEINADMSKWSAQDVFFKYFWLIVLDPILYPKEKKRILYFFCNYMNKELILPDEMMCSLLDQRAERGNDVIRQMTNNFTTNTVNIKRNWLQGNLNYTSSYVHSCSMMVFKDIIKEMAQLLDGECLVSSLVHSDDNQTSVIMIQDKVNQDLLIHSFCNIFEKTCLTFGNQANMKKTYITNHIKEFVSLFNIYGEPFSIYGRFLLPAVGDCAYIGPYEDMASRLSATQTAIKHGCPPSYAWVSIALNQWITYSTYNMLPGQTNDPCKIFECGRDEIPIELCGLLKSELSTIALVGLESGNISFLTSLLRKFSLPQYQKESVQTQCMYINNWDIDKMSEMEVLRLKLLRYVVLDSELNEDDKMGETSEMRSRSLITPRKFTTVGSLERLVSYKEFQTIITDYAKTNGLFEYLLNKPELLVTKGEDSNEFMTTVLYRYNSKKFKESLSIQSPTQLFVEQILFSNKPTIDYSGIHERILSALDMPAYQNAYGIMGKKTIPETFKAIKEDLAELPLTTSDIHMVYSFCILNDPLNTTAANALLLSQVQSLMDRTSLTAVTMPEFRSMKLITHSPALVLRAYIHRNYAMGNSTEEMMQRDVFHLEEFIQTTRLLEKTQKRIDDHNKLLTEKDLVFELKEWTKFYQTCYDYIKSTEHKVKVFILPTKAYTAFDFCSAIHGNLITDKGWYAIHYLKQIVSGSRKAVVNTVPAGEQILIDECFRLICHFADTFIDIISRPTFVKHIIEFFTYKNVPVSELFRKLKNSTQRKYFLPLLYYTKELSQVDLDKYNADKSGDKVTWNDWQTNRHLNTGPIDLTLKGYMRSMRIIGEDDQLILAELYVVKGDLTSPESHARKLLNTRHNLKFESMKEIEVMEPDTYYICWQKRSKHFTNYQMLLSNVINARNEAQYSKTGNYNKLVPVCVVSVATIESNSKIYLDDIQYLNDSYQFTRLQLSESDFAVVRRCHFSKMTFFQGPGLVIGRVDIIKLMHTPSLLTVNYSALSQIPLQNLAIFFDCNGEESVDDEFCFLSDEPLEETETQTINATPMFNISYSVKTRRGYTYKNAIQEAIARGVNDFEENFDFSGQGFFSSKGLSIAALVVNLIDRCNLGEWAQIIKKCIHLTCHSAGQDKLFHNFQIPKVYLRDIINYKIDWDKVRVFFLGVQLKYPDNHWGKVFSEFIRDLLSAIDNEQKIDGLSWAELVDAMDEYKGESSFQYD</sequence>
<dbReference type="EC" id="2.7.7.48" evidence="4"/>
<dbReference type="GO" id="GO:0000166">
    <property type="term" value="F:nucleotide binding"/>
    <property type="evidence" value="ECO:0007669"/>
    <property type="project" value="UniProtKB-KW"/>
</dbReference>
<dbReference type="GO" id="GO:0039694">
    <property type="term" value="P:viral RNA genome replication"/>
    <property type="evidence" value="ECO:0007669"/>
    <property type="project" value="InterPro"/>
</dbReference>
<evidence type="ECO:0000256" key="15">
    <source>
        <dbReference type="ARBA" id="ARBA00031012"/>
    </source>
</evidence>
<dbReference type="InterPro" id="IPR048006">
    <property type="entry name" value="CapSnatch_bunyavir"/>
</dbReference>
<dbReference type="GO" id="GO:0043657">
    <property type="term" value="C:host cell"/>
    <property type="evidence" value="ECO:0007669"/>
    <property type="project" value="UniProtKB-SubCell"/>
</dbReference>
<evidence type="ECO:0000256" key="2">
    <source>
        <dbReference type="ARBA" id="ARBA00001946"/>
    </source>
</evidence>
<dbReference type="GO" id="GO:0006351">
    <property type="term" value="P:DNA-templated transcription"/>
    <property type="evidence" value="ECO:0007669"/>
    <property type="project" value="InterPro"/>
</dbReference>
<evidence type="ECO:0000256" key="17">
    <source>
        <dbReference type="ARBA" id="ARBA00048744"/>
    </source>
</evidence>
<dbReference type="InterPro" id="IPR007099">
    <property type="entry name" value="RNA-dir_pol_NSvirus"/>
</dbReference>
<keyword evidence="6" id="KW-0696">RNA-directed RNA polymerase</keyword>
<dbReference type="PROSITE" id="PS50525">
    <property type="entry name" value="RDRP_SSRNA_NEG_SEG"/>
    <property type="match status" value="1"/>
</dbReference>
<dbReference type="Gene3D" id="3.40.91.60">
    <property type="match status" value="1"/>
</dbReference>
<evidence type="ECO:0000256" key="6">
    <source>
        <dbReference type="ARBA" id="ARBA00022484"/>
    </source>
</evidence>
<keyword evidence="8" id="KW-0548">Nucleotidyltransferase</keyword>
<evidence type="ECO:0000256" key="1">
    <source>
        <dbReference type="ARBA" id="ARBA00001936"/>
    </source>
</evidence>
<dbReference type="CDD" id="cd22349">
    <property type="entry name" value="PDDEXK_RNA_polymerase-like"/>
    <property type="match status" value="1"/>
</dbReference>
<evidence type="ECO:0000256" key="8">
    <source>
        <dbReference type="ARBA" id="ARBA00022695"/>
    </source>
</evidence>
<evidence type="ECO:0000256" key="4">
    <source>
        <dbReference type="ARBA" id="ARBA00012494"/>
    </source>
</evidence>
<keyword evidence="7" id="KW-0808">Transferase</keyword>
<keyword evidence="12" id="KW-0693">Viral RNA replication</keyword>
<accession>A0A7D9MW01</accession>
<dbReference type="NCBIfam" id="TIGR04202">
    <property type="entry name" value="capSnatchArena"/>
    <property type="match status" value="1"/>
</dbReference>
<dbReference type="InterPro" id="IPR029124">
    <property type="entry name" value="L_protein_N"/>
</dbReference>
<comment type="cofactor">
    <cofactor evidence="2">
        <name>Mg(2+)</name>
        <dbReference type="ChEBI" id="CHEBI:18420"/>
    </cofactor>
</comment>
<organism evidence="20 21">
    <name type="scientific">Belem virus</name>
    <dbReference type="NCBI Taxonomy" id="2748241"/>
    <lineage>
        <taxon>Viruses</taxon>
        <taxon>Riboviria</taxon>
        <taxon>Orthornavirae</taxon>
        <taxon>Negarnaviricota</taxon>
        <taxon>Polyploviricotina</taxon>
        <taxon>Bunyaviricetes</taxon>
        <taxon>Elliovirales</taxon>
        <taxon>Peribunyaviridae</taxon>
        <taxon>Orthobunyavirus</taxon>
        <taxon>Orthobunyavirus belemense</taxon>
    </lineage>
</organism>
<protein>
    <recommendedName>
        <fullName evidence="5">RNA-directed RNA polymerase L</fullName>
        <ecNumber evidence="4">2.7.7.48</ecNumber>
    </recommendedName>
    <alternativeName>
        <fullName evidence="13">Large structural protein</fullName>
    </alternativeName>
    <alternativeName>
        <fullName evidence="15">Replicase</fullName>
    </alternativeName>
    <alternativeName>
        <fullName evidence="14">Transcriptase</fullName>
    </alternativeName>
</protein>
<dbReference type="Pfam" id="PF04196">
    <property type="entry name" value="Bunya_RdRp"/>
    <property type="match status" value="1"/>
</dbReference>
<dbReference type="Pfam" id="PF15518">
    <property type="entry name" value="L_protein_N"/>
    <property type="match status" value="1"/>
</dbReference>
<comment type="catalytic activity">
    <reaction evidence="17">
        <text>RNA(n) + a ribonucleoside 5'-triphosphate = RNA(n+1) + diphosphate</text>
        <dbReference type="Rhea" id="RHEA:21248"/>
        <dbReference type="Rhea" id="RHEA-COMP:14527"/>
        <dbReference type="Rhea" id="RHEA-COMP:17342"/>
        <dbReference type="ChEBI" id="CHEBI:33019"/>
        <dbReference type="ChEBI" id="CHEBI:61557"/>
        <dbReference type="ChEBI" id="CHEBI:140395"/>
        <dbReference type="EC" id="2.7.7.48"/>
    </reaction>
</comment>
<reference evidence="20 21" key="1">
    <citation type="submission" date="2019-05" db="EMBL/GenBank/DDBJ databases">
        <title>Genomic Characterization of 104 Bunyaviruses in the Families Peribunyaviridae, Nairoviridae, and Phenuiviridae.</title>
        <authorList>
            <person name="Kapuscinski M."/>
            <person name="Bergren N."/>
            <person name="Russell B."/>
            <person name="Lee J."/>
            <person name="Borland E."/>
            <person name="King D."/>
            <person name="Burkhalter K."/>
            <person name="Stenglein M."/>
            <person name="Kading R."/>
        </authorList>
    </citation>
    <scope>NUCLEOTIDE SEQUENCE [LARGE SCALE GENOMIC DNA]</scope>
    <source>
        <strain evidence="20 21">BeAn 141106</strain>
    </source>
</reference>
<name>A0A7D9MW01_9VIRU</name>
<keyword evidence="18" id="KW-0175">Coiled coil</keyword>
<evidence type="ECO:0000256" key="7">
    <source>
        <dbReference type="ARBA" id="ARBA00022679"/>
    </source>
</evidence>
<dbReference type="EMBL" id="MK896623">
    <property type="protein sequence ID" value="QLA47091.1"/>
    <property type="molecule type" value="Viral_cRNA"/>
</dbReference>
<comment type="subcellular location">
    <subcellularLocation>
        <location evidence="3">Host cell</location>
    </subcellularLocation>
</comment>
<dbReference type="RefSeq" id="YP_010840719.1">
    <property type="nucleotide sequence ID" value="NC_078963.1"/>
</dbReference>
<evidence type="ECO:0000256" key="11">
    <source>
        <dbReference type="ARBA" id="ARBA00022842"/>
    </source>
</evidence>
<feature type="domain" description="RdRp catalytic" evidence="19">
    <location>
        <begin position="1020"/>
        <end position="1210"/>
    </location>
</feature>
<keyword evidence="10" id="KW-0378">Hydrolase</keyword>
<evidence type="ECO:0000259" key="19">
    <source>
        <dbReference type="PROSITE" id="PS50525"/>
    </source>
</evidence>
<evidence type="ECO:0000256" key="10">
    <source>
        <dbReference type="ARBA" id="ARBA00022801"/>
    </source>
</evidence>
<comment type="similarity">
    <text evidence="16">Belongs to the Bunyavirales RNA polymerase family.</text>
</comment>
<dbReference type="GO" id="GO:0003968">
    <property type="term" value="F:RNA-directed RNA polymerase activity"/>
    <property type="evidence" value="ECO:0007669"/>
    <property type="project" value="UniProtKB-KW"/>
</dbReference>
<evidence type="ECO:0000256" key="5">
    <source>
        <dbReference type="ARBA" id="ARBA00018602"/>
    </source>
</evidence>